<keyword evidence="4" id="KW-1185">Reference proteome</keyword>
<dbReference type="AlphaFoldDB" id="A0A2G9T6E2"/>
<dbReference type="Proteomes" id="UP000230423">
    <property type="component" value="Unassembled WGS sequence"/>
</dbReference>
<dbReference type="GO" id="GO:0005856">
    <property type="term" value="C:cytoskeleton"/>
    <property type="evidence" value="ECO:0007669"/>
    <property type="project" value="TreeGrafter"/>
</dbReference>
<dbReference type="GO" id="GO:0030866">
    <property type="term" value="P:cortical actin cytoskeleton organization"/>
    <property type="evidence" value="ECO:0007669"/>
    <property type="project" value="TreeGrafter"/>
</dbReference>
<dbReference type="InterPro" id="IPR016024">
    <property type="entry name" value="ARM-type_fold"/>
</dbReference>
<dbReference type="GO" id="GO:0005737">
    <property type="term" value="C:cytoplasm"/>
    <property type="evidence" value="ECO:0007669"/>
    <property type="project" value="TreeGrafter"/>
</dbReference>
<evidence type="ECO:0000256" key="1">
    <source>
        <dbReference type="SAM" id="MobiDB-lite"/>
    </source>
</evidence>
<dbReference type="Gene3D" id="1.25.10.10">
    <property type="entry name" value="Leucine-rich Repeat Variant"/>
    <property type="match status" value="1"/>
</dbReference>
<dbReference type="PANTHER" id="PTHR45920">
    <property type="entry name" value="FORMIN HOMOLOGY 2 DOMAIN CONTAINING, ISOFORM I"/>
    <property type="match status" value="1"/>
</dbReference>
<feature type="domain" description="FHOD1/3-like FH3" evidence="2">
    <location>
        <begin position="3"/>
        <end position="59"/>
    </location>
</feature>
<evidence type="ECO:0000259" key="2">
    <source>
        <dbReference type="Pfam" id="PF24959"/>
    </source>
</evidence>
<feature type="region of interest" description="Disordered" evidence="1">
    <location>
        <begin position="82"/>
        <end position="101"/>
    </location>
</feature>
<proteinExistence type="predicted"/>
<dbReference type="OrthoDB" id="9806920at2759"/>
<dbReference type="PANTHER" id="PTHR45920:SF4">
    <property type="entry name" value="FORMIN HOMOLOGY 2 DOMAIN CONTAINING, ISOFORM I"/>
    <property type="match status" value="1"/>
</dbReference>
<dbReference type="InterPro" id="IPR056771">
    <property type="entry name" value="FH3_FHOD1-3-like"/>
</dbReference>
<dbReference type="EMBL" id="KZ422751">
    <property type="protein sequence ID" value="PIO52950.1"/>
    <property type="molecule type" value="Genomic_DNA"/>
</dbReference>
<dbReference type="SUPFAM" id="SSF48371">
    <property type="entry name" value="ARM repeat"/>
    <property type="match status" value="1"/>
</dbReference>
<dbReference type="InterPro" id="IPR011989">
    <property type="entry name" value="ARM-like"/>
</dbReference>
<dbReference type="Pfam" id="PF24959">
    <property type="entry name" value="FH3_FHOD1-3"/>
    <property type="match status" value="1"/>
</dbReference>
<feature type="non-terminal residue" evidence="3">
    <location>
        <position position="101"/>
    </location>
</feature>
<sequence length="101" mass="11532">MAGQQDWSGLMKVISEKDSPDPETLVYGMTVINKTLRGIPDSDTYYDAVDTLEMLGMEEAMKSMMKLGNNELLEQCRLYERELSKEDERAENSDDDVNARM</sequence>
<dbReference type="GO" id="GO:0051015">
    <property type="term" value="F:actin filament binding"/>
    <property type="evidence" value="ECO:0007669"/>
    <property type="project" value="TreeGrafter"/>
</dbReference>
<evidence type="ECO:0000313" key="4">
    <source>
        <dbReference type="Proteomes" id="UP000230423"/>
    </source>
</evidence>
<organism evidence="3 4">
    <name type="scientific">Teladorsagia circumcincta</name>
    <name type="common">Brown stomach worm</name>
    <name type="synonym">Ostertagia circumcincta</name>
    <dbReference type="NCBI Taxonomy" id="45464"/>
    <lineage>
        <taxon>Eukaryota</taxon>
        <taxon>Metazoa</taxon>
        <taxon>Ecdysozoa</taxon>
        <taxon>Nematoda</taxon>
        <taxon>Chromadorea</taxon>
        <taxon>Rhabditida</taxon>
        <taxon>Rhabditina</taxon>
        <taxon>Rhabditomorpha</taxon>
        <taxon>Strongyloidea</taxon>
        <taxon>Trichostrongylidae</taxon>
        <taxon>Teladorsagia</taxon>
    </lineage>
</organism>
<protein>
    <recommendedName>
        <fullName evidence="2">FHOD1/3-like FH3 domain-containing protein</fullName>
    </recommendedName>
</protein>
<accession>A0A2G9T6E2</accession>
<name>A0A2G9T6E2_TELCI</name>
<gene>
    <name evidence="3" type="ORF">TELCIR_25735</name>
</gene>
<evidence type="ECO:0000313" key="3">
    <source>
        <dbReference type="EMBL" id="PIO52950.1"/>
    </source>
</evidence>
<reference evidence="3 4" key="1">
    <citation type="submission" date="2015-09" db="EMBL/GenBank/DDBJ databases">
        <title>Draft genome of the parasitic nematode Teladorsagia circumcincta isolate WARC Sus (inbred).</title>
        <authorList>
            <person name="Mitreva M."/>
        </authorList>
    </citation>
    <scope>NUCLEOTIDE SEQUENCE [LARGE SCALE GENOMIC DNA]</scope>
    <source>
        <strain evidence="3 4">S</strain>
    </source>
</reference>